<reference evidence="1 2" key="1">
    <citation type="journal article" date="2015" name="Stand. Genomic Sci.">
        <title>Genomic Encyclopedia of Bacterial and Archaeal Type Strains, Phase III: the genomes of soil and plant-associated and newly described type strains.</title>
        <authorList>
            <person name="Whitman W.B."/>
            <person name="Woyke T."/>
            <person name="Klenk H.P."/>
            <person name="Zhou Y."/>
            <person name="Lilburn T.G."/>
            <person name="Beck B.J."/>
            <person name="De Vos P."/>
            <person name="Vandamme P."/>
            <person name="Eisen J.A."/>
            <person name="Garrity G."/>
            <person name="Hugenholtz P."/>
            <person name="Kyrpides N.C."/>
        </authorList>
    </citation>
    <scope>NUCLEOTIDE SEQUENCE [LARGE SCALE GENOMIC DNA]</scope>
    <source>
        <strain evidence="1 2">CGMCC 1.7270</strain>
    </source>
</reference>
<organism evidence="1 2">
    <name type="scientific">Flavobacterium cauense R2A-7</name>
    <dbReference type="NCBI Taxonomy" id="1341154"/>
    <lineage>
        <taxon>Bacteria</taxon>
        <taxon>Pseudomonadati</taxon>
        <taxon>Bacteroidota</taxon>
        <taxon>Flavobacteriia</taxon>
        <taxon>Flavobacteriales</taxon>
        <taxon>Flavobacteriaceae</taxon>
        <taxon>Flavobacterium</taxon>
    </lineage>
</organism>
<name>V6S3B7_9FLAO</name>
<evidence type="ECO:0000313" key="1">
    <source>
        <dbReference type="EMBL" id="TWI07904.1"/>
    </source>
</evidence>
<protein>
    <submittedName>
        <fullName evidence="1">Uncharacterized protein</fullName>
    </submittedName>
</protein>
<sequence length="205" mass="23553">MRILTILAIFFIALSCKKNEEKTNLDSARIENINQIVKAIIVQDSLKILKTDKNPIELFENLRKLRIYIPTKEDIEIGAPPPPPTYAISINQIIKTKIKGQRFFSAKDSLNFINQYRELDSLKINPEILRNVVSTSTKKAKLKTKIDEGYYFCEMTIPLFSKDTNKAYVELAYYCGRLCGGGKSIFLEKINGEWKIIESYSTWVS</sequence>
<dbReference type="STRING" id="1341154.FCR2A7T_07000"/>
<dbReference type="OrthoDB" id="714084at2"/>
<dbReference type="Proteomes" id="UP000319848">
    <property type="component" value="Unassembled WGS sequence"/>
</dbReference>
<dbReference type="EMBL" id="VLKQ01000023">
    <property type="protein sequence ID" value="TWI07904.1"/>
    <property type="molecule type" value="Genomic_DNA"/>
</dbReference>
<keyword evidence="2" id="KW-1185">Reference proteome</keyword>
<comment type="caution">
    <text evidence="1">The sequence shown here is derived from an EMBL/GenBank/DDBJ whole genome shotgun (WGS) entry which is preliminary data.</text>
</comment>
<evidence type="ECO:0000313" key="2">
    <source>
        <dbReference type="Proteomes" id="UP000319848"/>
    </source>
</evidence>
<gene>
    <name evidence="1" type="ORF">IP98_02926</name>
</gene>
<proteinExistence type="predicted"/>
<dbReference type="PROSITE" id="PS51257">
    <property type="entry name" value="PROKAR_LIPOPROTEIN"/>
    <property type="match status" value="1"/>
</dbReference>
<dbReference type="AlphaFoldDB" id="V6S3B7"/>
<dbReference type="RefSeq" id="WP_023569873.1">
    <property type="nucleotide sequence ID" value="NZ_AVBI01000006.1"/>
</dbReference>
<accession>V6S3B7</accession>